<dbReference type="Proteomes" id="UP000270034">
    <property type="component" value="Chromosome"/>
</dbReference>
<evidence type="ECO:0000313" key="2">
    <source>
        <dbReference type="Proteomes" id="UP000270034"/>
    </source>
</evidence>
<accession>A0A2Z5ZI46</accession>
<protein>
    <submittedName>
        <fullName evidence="1">Butyryl-CoA:acetate CoA-transferase</fullName>
    </submittedName>
</protein>
<dbReference type="KEGG" id="aot:AcetOri_orf02749"/>
<sequence>MLITHLPSFITWCFGTFARQATTSFFGFYRPVRGPFFQLG</sequence>
<dbReference type="EMBL" id="AP018515">
    <property type="protein sequence ID" value="BBC80183.1"/>
    <property type="molecule type" value="Genomic_DNA"/>
</dbReference>
<keyword evidence="1" id="KW-0808">Transferase</keyword>
<name>A0A2Z5ZI46_9PROT</name>
<proteinExistence type="predicted"/>
<gene>
    <name evidence="1" type="ORF">AcetOrient_orf02749</name>
</gene>
<organism evidence="1 2">
    <name type="scientific">Acetobacter orientalis</name>
    <dbReference type="NCBI Taxonomy" id="146474"/>
    <lineage>
        <taxon>Bacteria</taxon>
        <taxon>Pseudomonadati</taxon>
        <taxon>Pseudomonadota</taxon>
        <taxon>Alphaproteobacteria</taxon>
        <taxon>Acetobacterales</taxon>
        <taxon>Acetobacteraceae</taxon>
        <taxon>Acetobacter</taxon>
    </lineage>
</organism>
<dbReference type="AlphaFoldDB" id="A0A2Z5ZI46"/>
<dbReference type="GO" id="GO:0016740">
    <property type="term" value="F:transferase activity"/>
    <property type="evidence" value="ECO:0007669"/>
    <property type="project" value="UniProtKB-KW"/>
</dbReference>
<reference evidence="1 2" key="1">
    <citation type="submission" date="2018-02" db="EMBL/GenBank/DDBJ databases">
        <title>Acetobacter orientalis genome.</title>
        <authorList>
            <person name="Nakashima N."/>
            <person name="Tamura T."/>
        </authorList>
    </citation>
    <scope>NUCLEOTIDE SEQUENCE [LARGE SCALE GENOMIC DNA]</scope>
    <source>
        <strain evidence="1 2">FAN1</strain>
    </source>
</reference>
<evidence type="ECO:0000313" key="1">
    <source>
        <dbReference type="EMBL" id="BBC80183.1"/>
    </source>
</evidence>